<dbReference type="InterPro" id="IPR011990">
    <property type="entry name" value="TPR-like_helical_dom_sf"/>
</dbReference>
<organism evidence="2 3">
    <name type="scientific">Myxococcus virescens</name>
    <dbReference type="NCBI Taxonomy" id="83456"/>
    <lineage>
        <taxon>Bacteria</taxon>
        <taxon>Pseudomonadati</taxon>
        <taxon>Myxococcota</taxon>
        <taxon>Myxococcia</taxon>
        <taxon>Myxococcales</taxon>
        <taxon>Cystobacterineae</taxon>
        <taxon>Myxococcaceae</taxon>
        <taxon>Myxococcus</taxon>
    </lineage>
</organism>
<dbReference type="Proteomes" id="UP000321224">
    <property type="component" value="Unassembled WGS sequence"/>
</dbReference>
<reference evidence="2 3" key="1">
    <citation type="submission" date="2019-07" db="EMBL/GenBank/DDBJ databases">
        <title>Whole genome shotgun sequence of Myxococcus virescens NBRC 100334.</title>
        <authorList>
            <person name="Hosoyama A."/>
            <person name="Uohara A."/>
            <person name="Ohji S."/>
            <person name="Ichikawa N."/>
        </authorList>
    </citation>
    <scope>NUCLEOTIDE SEQUENCE [LARGE SCALE GENOMIC DNA]</scope>
    <source>
        <strain evidence="2 3">NBRC 100334</strain>
    </source>
</reference>
<dbReference type="Pfam" id="PF13181">
    <property type="entry name" value="TPR_8"/>
    <property type="match status" value="2"/>
</dbReference>
<accession>A0A511HF10</accession>
<feature type="repeat" description="TPR" evidence="1">
    <location>
        <begin position="3495"/>
        <end position="3528"/>
    </location>
</feature>
<dbReference type="PROSITE" id="PS50293">
    <property type="entry name" value="TPR_REGION"/>
    <property type="match status" value="1"/>
</dbReference>
<comment type="caution">
    <text evidence="2">The sequence shown here is derived from an EMBL/GenBank/DDBJ whole genome shotgun (WGS) entry which is preliminary data.</text>
</comment>
<dbReference type="SUPFAM" id="SSF48452">
    <property type="entry name" value="TPR-like"/>
    <property type="match status" value="11"/>
</dbReference>
<feature type="repeat" description="TPR" evidence="1">
    <location>
        <begin position="2100"/>
        <end position="2133"/>
    </location>
</feature>
<dbReference type="Pfam" id="PF13424">
    <property type="entry name" value="TPR_12"/>
    <property type="match status" value="1"/>
</dbReference>
<dbReference type="PROSITE" id="PS50005">
    <property type="entry name" value="TPR"/>
    <property type="match status" value="3"/>
</dbReference>
<evidence type="ECO:0008006" key="4">
    <source>
        <dbReference type="Google" id="ProtNLM"/>
    </source>
</evidence>
<dbReference type="PANTHER" id="PTHR12558:SF13">
    <property type="entry name" value="CELL DIVISION CYCLE PROTEIN 27 HOMOLOG"/>
    <property type="match status" value="1"/>
</dbReference>
<proteinExistence type="predicted"/>
<dbReference type="SMART" id="SM00028">
    <property type="entry name" value="TPR"/>
    <property type="match status" value="25"/>
</dbReference>
<sequence>MIPAVWRVLHDCSGALATGRVPVSGALAAFSFHSKARPSMQQPTPSSRPTLRVSDDRTFVETEAALDKAGRVEDLIRLYEGRSRDVVSDEAVRLLCRAAELAHDRQRNTQRAEELLKRALLVAKDPLPALRGLKRLHESRQDGAALADVLERLGGVTQGEECAGHYVKAADVYEQKLFRRDRAVLCLQRAARAKPDRAIFRRVRQLLLSEERFQPAFEALERERAALGDAGMAEEYAALAERLVDDPTEHELAQRVVDVAQALEPQNARLEKAARALQRFEQTWRDRVRMLRSMSLEERDRKSAARLSLLVAKLFAWYDPGAAAKVKEALDRCFLLWPGMPEGLSLIEKLTARSGGDFAPAIEQIEAMAGEVKDRTAQVDLWLRVGTLRLGRMNDADGALAAFEKAVAADPSRADAASLTAEQLLEKGRAPEAVAVLERYLGTVKDRSTQAGMRLRLADLFLTQLKDADAAREHLEAALKLDPTQALAAFQLARLLAEDDELDAVVPLLDLALLAPRPRPERVAFCEALALMFEEKDDARGAFEVLSRALELEPGRPLLLSTVVEHAEKAQAQPALALALQRAAEAAPVAEVAATIWRQLAQLLQGPLADPSRAEAAWREVLARAPGDAAAVEAVKSLQAAAALADDPKARLEADVARREAAGAAPEELEPLVRQLVQLAPEDAAGVQRLQALCVALSKFDEAAALAGRLAGLAETQLERNEWTARQAKLYAERLGRQEDATDLFLGLLSENVSTGVVVGGLERLAAAGIRTAEVTEALAAHYGRSGDHQRQVAALQQQLEVTTEPTARKRLFSLLASIHEKQLADSRAAFDVQVRALREDAKDEGSRAEALRLARDLSAHAELGRVLRTLASESEDPAVAVPLLLEAASLAEEGALAAEAIAALEAAVTRAPESNAVLQRLVRLYGRAGRSADAEGLLRKRIQGARGQERLELLLQLVDLNSELGRDAQAAEALQSALSHGAEEGRHLPRLAELYEKAGRTRELGDTLARMIALAESAGDADRVARLKLRRAHLLQESQDGSAEAVQSFADILLQRPTDPDALAALEAMLASGPAREAAARVLVPAFERTKDHRKLVATLDVLAEVAKDDAARVQALRHAAQVHLTHLRQPELAFAALARALRLAPGDAGLRSSARQAAEDADSLDSYAEIIAELAEEGDVGPARLALLRELAEVQEKKLDDKAGAVKALRDLLAIEPGNLDCLRALQRLHRAGEEWAALAEVLEKLAAASPEPAEQLAFLREAALLHETKLMDKESAADAWRVIAERDPASREAAATLDRLYTESGRHSDLAWALALRRNQEGQSPQGREVSFRLAELQRTVLDDPNAALGLYRKILAEDSGHPGARAALEAWVKAAVPASGAALDVLDPVLVQVGDHARRVALREARMTSALTVEKILLSGEVRRIYERDMLQPSLAFMSAVKSFAQGLDREGVQPDLERLARETGSHEVLAEIYETAATELNAGDPAALELLRRSAELRESLDQPEEAARLWKSLLADAPQDRQALEALSRLYEKGQNAKSLSEVYTRQAQLSTDPEERVGLLLKAGEAYANAGEDAKAIETYRSALALRKVPEGLLALEKLYAKSRRFVEQADVLDQLADGAADEGARRNWLLKRAQLLEKEVGPAESLPVYRRLLELAPGDGQVVAGLERLMAHEAPRSEAARLLEPVYRGVNDTRKLVDVLEVLLPGVAPERRLEHLQEIATLREALGQTSLAFVARLRAFNEAPQEAAVRDELERLAADSGAFEEVAAAYEDQLERGAQDPLAGDLWRRLAGIYDNRLKRYDLAVRAMEEMSRRDPKNKSVLDAIARVHRRTGAHRELALVMRRQVAAEANPSSQVNLLFELAHLAEETLADKSLAAQSYREILGLRPENANALKLLGRVLAEMERWPELAQHIEREIQLADERGAQEEASDLRVRLGRLKVSRLDDPRGALELYQAVLARREGHAGAVGALEEMARSESPLRGAAASALEPVFASVGNHLKQVEMLESRASAEAVPQERAALLRRIAEIYAGSLENAEMGFLAATRALRELPDDLRSLELCVALVDKAEAPEELAAILTEVVGKAGDASRAELYRALARIQTDLGEPSEALVSWKRVLELRPTDTEALDGTVRLVASQGKPTELLEVLRRQLAVAEDPVRRATVLFQMGTLQEEQLNDALGALATFRRLLEIKPDDLPTLERMEALCQKQERWPELADALARRIALISTEEGLELKFRLAIVRESRLLDRTGALALYGEVLSVQANHAGAVGRMEALVTREPQNLLAVETLLRALRASGDITRLAQVIETRVGVSGDAFERKALLGELATLRESQEESELAFLALFRAFKEDPNDAAVRARLENAADASASYDELLAAYEEALPRVAEAADAAQVCLRLGQMLETKLRDSDRAVSYYERARTLHPTVQEPSLVALDRLYLQLEAWPELAGILEALVAGVTEPTDRVGYLFRLGQLYQERLDSPDRAAGAYEGILALDPEHLASARLLEGIYESAGASEKLYGILKLQAEKVSGAERDRVLAKMAQVSAEGLADLGGSIELYRELLAKNARNEQAFSALESLYERADRPQDLRELLEGRLAVTLDPREVVRLNERLGRVVYRLLKQPEQAVPFFKAALDRDARHRGVLDTLRELYDETGQREELVGVLRRLIPLQESSDGVKALRLRLAEVLAGMGRREESLDAARRALEVEPHQIPELDRVHELFVSLRAWNDAVRALELKVQVHLLTEEREQAVAAYFAVADLWVGQGGKPELSSGALEKVLELDPANRTAYERACDLYRTHNDWRAYAQVMDRYMPHLVTDEEKLAALRELARVQEVRLGQKDVAFLALCRALQLDASDDTLREEVERLADETGSHEELAAVYEEVADELPRGALAERLYATLARVHDTHLDDPQAAEAAFRKILEFDPTNATALDGLAAVFQRRGRQREYVVALEQKLEAAGSIEQRKGILREIARVWDEQLEDPVESASALLRALELEPDAETLGVLTALYRRQRSWPDVASTLLRARDLADSIEERARIQVEVAGVYERDIGDDESAVAAYRQALEFDPVNREALESLERLHTRLDHPADLLAIYERMLELSEDWREKIRVLFRSATIWEDKYQNPANADVCVESVLAIDPQNVQAIKTLIRLRRAQARWEDLIAAYERQLALAVSPQEQAELYVDIGNVQYQQLKALDRAVNNYHAALAVDAECRPALHALGTMYERSGNWPFALEMLSKEAELAGQSKDAVELYYRLGKINEDMLMDTGSARTAYQQALAVDPGHLPSIRALKGIQEQEKDWSGYEQTLRQEAEQTEDPAAKGRALLDVARYHAETREDRDTATGYWQEALKHIPDSLEAARPLSDVYIAHEDWASGERMLDIVTRKMAEMAVADKDSVSAADLCRQLYRLGYVAEKLGKRDKALGCYEKAYELDATYLPALEGYGNLLVQTRRYEGALKVFQTILIHHREELTDLEVVEVYWQLGDIHAALNQTDRAQNHFEKALAIDPGHEPTLRALVALLEKQGQYEKSAELRQQLVGVLEGEARAKVCLELGRIARDELHDPYMAIDAFTNALKSQPDAPEVMDQLYVLLRETRQGQKAADVLARMLALPALGLEPHKAKRVWFALGELRRDDLKDVEGATEAFNAALDLDPRFVEAFSALEAMLGAARQWKQLEENYTKMLGRLPKTPETHVARMALWRALGDLYLQVLKHPEGAVAAYGVAAKGLPDDAAVQEAFADLAGQMPGREDEAIAALRRALPNTTDPRKVVGALVRLSALRKNYDGAWLAAQAVSGLLGEAGEDEQEILTKLGPYAKNKEKVEPRPLNDQLWHNHLFHPKARGPLAELLGLLFAKVGHLYAVPSQQYQLVPKRHRIDVASAPEYHVHHYRYVARVLGMEAVELYSPFLVATRERMAKRSNEPAPEPLINVELLQTHPASLRVGGKYFAEQGQKEVYYLLGRTLALARSELAFSQRVAPERLEAILQAALSLVVGNVRIAEAQHLVEPERRLLERSLNEPDRAALAKAARAWLPTATPQAVRQYLEGAELTAARAGLLAAGEMEPVRRMVQGETGSAFRVPVRNKLRELLVFATSEDLHELRVAVGTHVEVQVRR</sequence>
<feature type="repeat" description="TPR" evidence="1">
    <location>
        <begin position="3421"/>
        <end position="3454"/>
    </location>
</feature>
<evidence type="ECO:0000313" key="3">
    <source>
        <dbReference type="Proteomes" id="UP000321224"/>
    </source>
</evidence>
<dbReference type="Gene3D" id="1.25.40.10">
    <property type="entry name" value="Tetratricopeptide repeat domain"/>
    <property type="match status" value="15"/>
</dbReference>
<protein>
    <recommendedName>
        <fullName evidence="4">Tetratricopeptide repeat protein</fullName>
    </recommendedName>
</protein>
<dbReference type="EMBL" id="BJVY01000022">
    <property type="protein sequence ID" value="GEL72148.1"/>
    <property type="molecule type" value="Genomic_DNA"/>
</dbReference>
<dbReference type="InterPro" id="IPR019734">
    <property type="entry name" value="TPR_rpt"/>
</dbReference>
<gene>
    <name evidence="2" type="ORF">MVI01_39320</name>
</gene>
<evidence type="ECO:0000256" key="1">
    <source>
        <dbReference type="PROSITE-ProRule" id="PRU00339"/>
    </source>
</evidence>
<name>A0A511HF10_9BACT</name>
<evidence type="ECO:0000313" key="2">
    <source>
        <dbReference type="EMBL" id="GEL72148.1"/>
    </source>
</evidence>
<keyword evidence="1" id="KW-0802">TPR repeat</keyword>
<dbReference type="PANTHER" id="PTHR12558">
    <property type="entry name" value="CELL DIVISION CYCLE 16,23,27"/>
    <property type="match status" value="1"/>
</dbReference>